<feature type="transmembrane region" description="Helical" evidence="1">
    <location>
        <begin position="148"/>
        <end position="171"/>
    </location>
</feature>
<dbReference type="AlphaFoldDB" id="A0A9X7WJ99"/>
<dbReference type="KEGG" id="mher:K3U94_06545"/>
<feature type="transmembrane region" description="Helical" evidence="1">
    <location>
        <begin position="178"/>
        <end position="195"/>
    </location>
</feature>
<dbReference type="RefSeq" id="WP_220695978.1">
    <property type="nucleotide sequence ID" value="NZ_CP080997.1"/>
</dbReference>
<dbReference type="InterPro" id="IPR021125">
    <property type="entry name" value="DUF2127"/>
</dbReference>
<accession>A0A9X7WJ99</accession>
<evidence type="ECO:0000313" key="3">
    <source>
        <dbReference type="Proteomes" id="UP000825008"/>
    </source>
</evidence>
<dbReference type="Pfam" id="PF09900">
    <property type="entry name" value="DUF2127"/>
    <property type="match status" value="1"/>
</dbReference>
<keyword evidence="1" id="KW-0812">Transmembrane</keyword>
<reference evidence="2" key="1">
    <citation type="submission" date="2021-08" db="EMBL/GenBank/DDBJ databases">
        <title>Whole genome sequencing of non-tuberculosis mycobacteria type-strains.</title>
        <authorList>
            <person name="Igarashi Y."/>
            <person name="Osugi A."/>
            <person name="Mitarai S."/>
        </authorList>
    </citation>
    <scope>NUCLEOTIDE SEQUENCE</scope>
    <source>
        <strain evidence="2">JCM 30995</strain>
    </source>
</reference>
<name>A0A9X7WJ99_9MYCO</name>
<protein>
    <submittedName>
        <fullName evidence="2">DUF2127 domain-containing protein</fullName>
    </submittedName>
</protein>
<evidence type="ECO:0000256" key="1">
    <source>
        <dbReference type="SAM" id="Phobius"/>
    </source>
</evidence>
<gene>
    <name evidence="2" type="ORF">K3U94_06545</name>
</gene>
<keyword evidence="1" id="KW-1133">Transmembrane helix</keyword>
<sequence>MVDFALCSCAVRGHATFAPDEPELRTRLRADTPVGEAWRCLRCETFVVGPPRGTGPADTAPEIPRGPMLRDRILMRALAVERATRCVIFMLVAAGVFKVRGSRERLHDAFERDVPLLRPLADQIGWDPDNSKIIRHIAEAFALSSSTLLWIAVGLAAYAAIELVEAVGLWLMQRWGEYFAVVATGVFLPLEIYELTEKITVLRAVALLINVAAVIWLLWSKRLFGLNGGARAYRQAHETASLLSVERASLREADAGATP</sequence>
<evidence type="ECO:0000313" key="2">
    <source>
        <dbReference type="EMBL" id="QZA08927.1"/>
    </source>
</evidence>
<feature type="transmembrane region" description="Helical" evidence="1">
    <location>
        <begin position="201"/>
        <end position="219"/>
    </location>
</feature>
<proteinExistence type="predicted"/>
<dbReference type="Proteomes" id="UP000825008">
    <property type="component" value="Chromosome"/>
</dbReference>
<keyword evidence="1" id="KW-0472">Membrane</keyword>
<organism evidence="2 3">
    <name type="scientific">Mycolicibacter heraklionensis</name>
    <dbReference type="NCBI Taxonomy" id="512402"/>
    <lineage>
        <taxon>Bacteria</taxon>
        <taxon>Bacillati</taxon>
        <taxon>Actinomycetota</taxon>
        <taxon>Actinomycetes</taxon>
        <taxon>Mycobacteriales</taxon>
        <taxon>Mycobacteriaceae</taxon>
        <taxon>Mycolicibacter</taxon>
    </lineage>
</organism>
<dbReference type="EMBL" id="CP080997">
    <property type="protein sequence ID" value="QZA08927.1"/>
    <property type="molecule type" value="Genomic_DNA"/>
</dbReference>